<evidence type="ECO:0000313" key="4">
    <source>
        <dbReference type="EMBL" id="KTD60131.1"/>
    </source>
</evidence>
<protein>
    <submittedName>
        <fullName evidence="4">Response regulator</fullName>
    </submittedName>
</protein>
<dbReference type="Gene3D" id="3.40.50.2300">
    <property type="match status" value="1"/>
</dbReference>
<keyword evidence="1 2" id="KW-0597">Phosphoprotein</keyword>
<dbReference type="InterPro" id="IPR035965">
    <property type="entry name" value="PAS-like_dom_sf"/>
</dbReference>
<dbReference type="AlphaFoldDB" id="A0A0W0YU62"/>
<dbReference type="STRING" id="28087.Lsai_0241"/>
<dbReference type="RefSeq" id="WP_027270006.1">
    <property type="nucleotide sequence ID" value="NZ_CAAAJE010000005.1"/>
</dbReference>
<organism evidence="4 5">
    <name type="scientific">Legionella sainthelensi</name>
    <dbReference type="NCBI Taxonomy" id="28087"/>
    <lineage>
        <taxon>Bacteria</taxon>
        <taxon>Pseudomonadati</taxon>
        <taxon>Pseudomonadota</taxon>
        <taxon>Gammaproteobacteria</taxon>
        <taxon>Legionellales</taxon>
        <taxon>Legionellaceae</taxon>
        <taxon>Legionella</taxon>
    </lineage>
</organism>
<dbReference type="InterPro" id="IPR011006">
    <property type="entry name" value="CheY-like_superfamily"/>
</dbReference>
<accession>A0A0W0YU62</accession>
<sequence>MSSYAKNKSQEDIDSIHQYYMEIINSMPNIVYWLDTDCNLKGCNNNFIKLLGLNTLKDLDGTPYQQMEEFGHWDKDRVKELKLDDMKVIFSGVPQHNVQEKPIMDGSGKNYYFQSSRIPMHNRNKDLIGLIVIFNNLTPSNDIEVHTKNYIKNVQNNEHAATANYLPKVLMVEDNVIAQNVEKALLTALNCQVDIANSADNAVKLFKPGKYDLVLMDIGLEDSSGYIVAKQLRQKERETEHHVPIIALTGFEADVVKYDCQHYFMEGAISKPLTCEQAEQIIKHYVYHMDVPVRGLKTI</sequence>
<feature type="domain" description="Response regulatory" evidence="3">
    <location>
        <begin position="168"/>
        <end position="286"/>
    </location>
</feature>
<evidence type="ECO:0000259" key="3">
    <source>
        <dbReference type="PROSITE" id="PS50110"/>
    </source>
</evidence>
<dbReference type="EMBL" id="LNYV01000003">
    <property type="protein sequence ID" value="KTD60131.1"/>
    <property type="molecule type" value="Genomic_DNA"/>
</dbReference>
<dbReference type="Pfam" id="PF00072">
    <property type="entry name" value="Response_reg"/>
    <property type="match status" value="1"/>
</dbReference>
<evidence type="ECO:0000313" key="5">
    <source>
        <dbReference type="Proteomes" id="UP000054621"/>
    </source>
</evidence>
<dbReference type="InterPro" id="IPR001789">
    <property type="entry name" value="Sig_transdc_resp-reg_receiver"/>
</dbReference>
<dbReference type="PROSITE" id="PS50110">
    <property type="entry name" value="RESPONSE_REGULATORY"/>
    <property type="match status" value="1"/>
</dbReference>
<name>A0A0W0YU62_9GAMM</name>
<comment type="caution">
    <text evidence="4">The sequence shown here is derived from an EMBL/GenBank/DDBJ whole genome shotgun (WGS) entry which is preliminary data.</text>
</comment>
<dbReference type="Proteomes" id="UP000054621">
    <property type="component" value="Unassembled WGS sequence"/>
</dbReference>
<proteinExistence type="predicted"/>
<dbReference type="Gene3D" id="3.30.450.20">
    <property type="entry name" value="PAS domain"/>
    <property type="match status" value="1"/>
</dbReference>
<dbReference type="SUPFAM" id="SSF55785">
    <property type="entry name" value="PYP-like sensor domain (PAS domain)"/>
    <property type="match status" value="1"/>
</dbReference>
<dbReference type="CDD" id="cd17546">
    <property type="entry name" value="REC_hyHK_CKI1_RcsC-like"/>
    <property type="match status" value="1"/>
</dbReference>
<feature type="modified residue" description="4-aspartylphosphate" evidence="2">
    <location>
        <position position="217"/>
    </location>
</feature>
<dbReference type="SUPFAM" id="SSF52172">
    <property type="entry name" value="CheY-like"/>
    <property type="match status" value="1"/>
</dbReference>
<evidence type="ECO:0000256" key="1">
    <source>
        <dbReference type="ARBA" id="ARBA00022553"/>
    </source>
</evidence>
<evidence type="ECO:0000256" key="2">
    <source>
        <dbReference type="PROSITE-ProRule" id="PRU00169"/>
    </source>
</evidence>
<dbReference type="GO" id="GO:0000160">
    <property type="term" value="P:phosphorelay signal transduction system"/>
    <property type="evidence" value="ECO:0007669"/>
    <property type="project" value="InterPro"/>
</dbReference>
<dbReference type="PANTHER" id="PTHR43719:SF28">
    <property type="entry name" value="PEROXIDE STRESS-ACTIVATED HISTIDINE KINASE MAK1-RELATED"/>
    <property type="match status" value="1"/>
</dbReference>
<dbReference type="InterPro" id="IPR050956">
    <property type="entry name" value="2C_system_His_kinase"/>
</dbReference>
<dbReference type="PANTHER" id="PTHR43719">
    <property type="entry name" value="TWO-COMPONENT HISTIDINE KINASE"/>
    <property type="match status" value="1"/>
</dbReference>
<dbReference type="SMART" id="SM00448">
    <property type="entry name" value="REC"/>
    <property type="match status" value="1"/>
</dbReference>
<reference evidence="4 5" key="1">
    <citation type="submission" date="2015-11" db="EMBL/GenBank/DDBJ databases">
        <title>Genomic analysis of 38 Legionella species identifies large and diverse effector repertoires.</title>
        <authorList>
            <person name="Burstein D."/>
            <person name="Amaro F."/>
            <person name="Zusman T."/>
            <person name="Lifshitz Z."/>
            <person name="Cohen O."/>
            <person name="Gilbert J.A."/>
            <person name="Pupko T."/>
            <person name="Shuman H.A."/>
            <person name="Segal G."/>
        </authorList>
    </citation>
    <scope>NUCLEOTIDE SEQUENCE [LARGE SCALE GENOMIC DNA]</scope>
    <source>
        <strain evidence="4 5">Mt.St.Helens-4</strain>
    </source>
</reference>
<dbReference type="OrthoDB" id="9802383at2"/>
<dbReference type="PATRIC" id="fig|28087.4.peg.254"/>
<gene>
    <name evidence="4" type="ORF">Lsai_0241</name>
</gene>
<dbReference type="eggNOG" id="COG0784">
    <property type="taxonomic scope" value="Bacteria"/>
</dbReference>